<protein>
    <submittedName>
        <fullName evidence="2">Uncharacterized protein</fullName>
    </submittedName>
</protein>
<feature type="signal peptide" evidence="1">
    <location>
        <begin position="1"/>
        <end position="19"/>
    </location>
</feature>
<sequence length="420" mass="46662">MLDLRWRSLVLLLCSQVSAWAPLRARVSGCRGYALSVAKEPASAQTQVETAVDWTIAATAQALRLSERDTVAFLQGALSPKQMSVALLRKELDVRGYTEESAMCESAKDLRDLLQIARRQEAEDEAGLLRKAKKQTPADKELIDRYLALEKDDTIQGNVDVGELAPSDDLPEELLLSELQRRAPKEAEALLADDASYSAEELKWALLAAREEKPLPAVEEGETDAAPVAEKRPSEMSVREILKELEARGALDVPTVLERKPLLEAVRSKRQSGEALSDEDMDALHKEQTLFLHLKRAQVWDVVQRTHLDMLPDQAGILADTWEIILRESGLLSSSRRYSDLTADDVLDNLPVDITLGQYQTLSFDSRVDVAINDPVVAKVMKLIEQGKEADAMDILDREPAAQRAFHEFAQAVEDAGFKD</sequence>
<keyword evidence="1" id="KW-0732">Signal</keyword>
<reference evidence="2" key="1">
    <citation type="submission" date="2021-01" db="EMBL/GenBank/DDBJ databases">
        <authorList>
            <person name="Corre E."/>
            <person name="Pelletier E."/>
            <person name="Niang G."/>
            <person name="Scheremetjew M."/>
            <person name="Finn R."/>
            <person name="Kale V."/>
            <person name="Holt S."/>
            <person name="Cochrane G."/>
            <person name="Meng A."/>
            <person name="Brown T."/>
            <person name="Cohen L."/>
        </authorList>
    </citation>
    <scope>NUCLEOTIDE SEQUENCE</scope>
    <source>
        <strain evidence="2">CCMP2078</strain>
    </source>
</reference>
<dbReference type="AlphaFoldDB" id="A0A7R9U8W6"/>
<accession>A0A7R9U8W6</accession>
<evidence type="ECO:0000313" key="2">
    <source>
        <dbReference type="EMBL" id="CAD8257115.1"/>
    </source>
</evidence>
<proteinExistence type="predicted"/>
<feature type="chain" id="PRO_5030842005" evidence="1">
    <location>
        <begin position="20"/>
        <end position="420"/>
    </location>
</feature>
<evidence type="ECO:0000256" key="1">
    <source>
        <dbReference type="SAM" id="SignalP"/>
    </source>
</evidence>
<gene>
    <name evidence="2" type="ORF">PPYR1160_LOCUS6607</name>
</gene>
<dbReference type="EMBL" id="HBEA01008571">
    <property type="protein sequence ID" value="CAD8257115.1"/>
    <property type="molecule type" value="Transcribed_RNA"/>
</dbReference>
<organism evidence="2">
    <name type="scientific">Pinguiococcus pyrenoidosus</name>
    <dbReference type="NCBI Taxonomy" id="172671"/>
    <lineage>
        <taxon>Eukaryota</taxon>
        <taxon>Sar</taxon>
        <taxon>Stramenopiles</taxon>
        <taxon>Ochrophyta</taxon>
        <taxon>Pinguiophyceae</taxon>
        <taxon>Pinguiochrysidales</taxon>
        <taxon>Pinguiochrysidaceae</taxon>
        <taxon>Pinguiococcus</taxon>
    </lineage>
</organism>
<name>A0A7R9U8W6_9STRA</name>